<dbReference type="GO" id="GO:0030655">
    <property type="term" value="P:beta-lactam antibiotic catabolic process"/>
    <property type="evidence" value="ECO:0007669"/>
    <property type="project" value="InterPro"/>
</dbReference>
<dbReference type="GO" id="GO:0008745">
    <property type="term" value="F:N-acetylmuramoyl-L-alanine amidase activity"/>
    <property type="evidence" value="ECO:0007669"/>
    <property type="project" value="InterPro"/>
</dbReference>
<dbReference type="Gene3D" id="3.40.710.10">
    <property type="entry name" value="DD-peptidase/beta-lactamase superfamily"/>
    <property type="match status" value="1"/>
</dbReference>
<dbReference type="Proteomes" id="UP000886757">
    <property type="component" value="Unassembled WGS sequence"/>
</dbReference>
<dbReference type="PANTHER" id="PTHR30404">
    <property type="entry name" value="N-ACETYLMURAMOYL-L-ALANINE AMIDASE"/>
    <property type="match status" value="1"/>
</dbReference>
<dbReference type="SUPFAM" id="SSF53187">
    <property type="entry name" value="Zn-dependent exopeptidases"/>
    <property type="match status" value="1"/>
</dbReference>
<reference evidence="4" key="1">
    <citation type="submission" date="2020-10" db="EMBL/GenBank/DDBJ databases">
        <authorList>
            <person name="Gilroy R."/>
        </authorList>
    </citation>
    <scope>NUCLEOTIDE SEQUENCE</scope>
    <source>
        <strain evidence="4">ChiSjej4B22-8148</strain>
    </source>
</reference>
<sequence length="616" mass="66515">MKKKRKNGLPWTGILGGAVAVLLLCAVILGGTVTYLEGQRGNQGQEKREEEETGTLQETEAGETDSGSESGTEGESGGQSESDAETGLESGGQSESDAESEAESGGRSETDAETEKESSGQSESDTETEAETETEPPLVVAIDPGHQGSWVDMSDTEPLGPGSSEMKAKASTGTQGSYSGKAEYELNLEVSLALETELKERGYEVILTRRDHDTAISNAERAQMAYEEGGDIYVRIHANGSDDPSVQGALAMVPSAENPYVGDLAADSYDLADSILSHYCQTAGFENLGIQYYDNMTGINWSRLPVMILEMGFMTNEFDDLRMADDSVQEQMVQGIADGIDEYFEEKGLKERQVSPEALARTASCLEEIKESYVDPGAEAGETWAVSLLDLDTGADGDLNGDERMEAASLVKVFIMAAVYDRVCYPATEERYVPYEESYEGELRDQITQMITVSDNAAANTILERLGQGDVSAGMEIVNQFCRENGYEQTSIGRRFLEENPTGENYTSANDCRELLESICRGTCVNAEASVKMYEFLRQQTRTGKIPAGLQGTGAQTANKTGELAGEYGCYVESDIAIVESEDKNYILCVLSNDLQDVGAAQGEIAEISEAVYSSL</sequence>
<dbReference type="Pfam" id="PF13354">
    <property type="entry name" value="Beta-lactamase2"/>
    <property type="match status" value="1"/>
</dbReference>
<feature type="domain" description="MurNAc-LAA" evidence="3">
    <location>
        <begin position="222"/>
        <end position="341"/>
    </location>
</feature>
<dbReference type="GO" id="GO:0009253">
    <property type="term" value="P:peptidoglycan catabolic process"/>
    <property type="evidence" value="ECO:0007669"/>
    <property type="project" value="InterPro"/>
</dbReference>
<reference evidence="4" key="2">
    <citation type="journal article" date="2021" name="PeerJ">
        <title>Extensive microbial diversity within the chicken gut microbiome revealed by metagenomics and culture.</title>
        <authorList>
            <person name="Gilroy R."/>
            <person name="Ravi A."/>
            <person name="Getino M."/>
            <person name="Pursley I."/>
            <person name="Horton D.L."/>
            <person name="Alikhan N.F."/>
            <person name="Baker D."/>
            <person name="Gharbi K."/>
            <person name="Hall N."/>
            <person name="Watson M."/>
            <person name="Adriaenssens E.M."/>
            <person name="Foster-Nyarko E."/>
            <person name="Jarju S."/>
            <person name="Secka A."/>
            <person name="Antonio M."/>
            <person name="Oren A."/>
            <person name="Chaudhuri R.R."/>
            <person name="La Ragione R."/>
            <person name="Hildebrand F."/>
            <person name="Pallen M.J."/>
        </authorList>
    </citation>
    <scope>NUCLEOTIDE SEQUENCE</scope>
    <source>
        <strain evidence="4">ChiSjej4B22-8148</strain>
    </source>
</reference>
<dbReference type="AlphaFoldDB" id="A0A9D1DA42"/>
<dbReference type="InterPro" id="IPR045155">
    <property type="entry name" value="Beta-lactam_cat"/>
</dbReference>
<proteinExistence type="predicted"/>
<dbReference type="CDD" id="cd02696">
    <property type="entry name" value="MurNAc-LAA"/>
    <property type="match status" value="1"/>
</dbReference>
<dbReference type="InterPro" id="IPR012338">
    <property type="entry name" value="Beta-lactam/transpept-like"/>
</dbReference>
<feature type="compositionally biased region" description="Low complexity" evidence="2">
    <location>
        <begin position="54"/>
        <end position="81"/>
    </location>
</feature>
<dbReference type="GO" id="GO:0008800">
    <property type="term" value="F:beta-lactamase activity"/>
    <property type="evidence" value="ECO:0007669"/>
    <property type="project" value="InterPro"/>
</dbReference>
<feature type="region of interest" description="Disordered" evidence="2">
    <location>
        <begin position="38"/>
        <end position="178"/>
    </location>
</feature>
<feature type="compositionally biased region" description="Acidic residues" evidence="2">
    <location>
        <begin position="124"/>
        <end position="134"/>
    </location>
</feature>
<dbReference type="Pfam" id="PF01520">
    <property type="entry name" value="Amidase_3"/>
    <property type="match status" value="1"/>
</dbReference>
<protein>
    <submittedName>
        <fullName evidence="4">N-acetylmuramoyl-L-alanine amidase</fullName>
    </submittedName>
</protein>
<dbReference type="GO" id="GO:0030288">
    <property type="term" value="C:outer membrane-bounded periplasmic space"/>
    <property type="evidence" value="ECO:0007669"/>
    <property type="project" value="TreeGrafter"/>
</dbReference>
<comment type="caution">
    <text evidence="4">The sequence shown here is derived from an EMBL/GenBank/DDBJ whole genome shotgun (WGS) entry which is preliminary data.</text>
</comment>
<dbReference type="Gene3D" id="3.40.630.40">
    <property type="entry name" value="Zn-dependent exopeptidases"/>
    <property type="match status" value="1"/>
</dbReference>
<keyword evidence="1" id="KW-0378">Hydrolase</keyword>
<evidence type="ECO:0000313" key="5">
    <source>
        <dbReference type="Proteomes" id="UP000886757"/>
    </source>
</evidence>
<dbReference type="PANTHER" id="PTHR30404:SF0">
    <property type="entry name" value="N-ACETYLMURAMOYL-L-ALANINE AMIDASE AMIC"/>
    <property type="match status" value="1"/>
</dbReference>
<dbReference type="SMART" id="SM00646">
    <property type="entry name" value="Ami_3"/>
    <property type="match status" value="1"/>
</dbReference>
<evidence type="ECO:0000256" key="1">
    <source>
        <dbReference type="ARBA" id="ARBA00022801"/>
    </source>
</evidence>
<accession>A0A9D1DA42</accession>
<evidence type="ECO:0000256" key="2">
    <source>
        <dbReference type="SAM" id="MobiDB-lite"/>
    </source>
</evidence>
<dbReference type="SUPFAM" id="SSF56601">
    <property type="entry name" value="beta-lactamase/transpeptidase-like"/>
    <property type="match status" value="1"/>
</dbReference>
<dbReference type="EMBL" id="DVGK01000108">
    <property type="protein sequence ID" value="HIR14112.1"/>
    <property type="molecule type" value="Genomic_DNA"/>
</dbReference>
<dbReference type="InterPro" id="IPR050695">
    <property type="entry name" value="N-acetylmuramoyl_amidase_3"/>
</dbReference>
<dbReference type="InterPro" id="IPR002508">
    <property type="entry name" value="MurNAc-LAA_cat"/>
</dbReference>
<feature type="compositionally biased region" description="Basic and acidic residues" evidence="2">
    <location>
        <begin position="104"/>
        <end position="118"/>
    </location>
</feature>
<evidence type="ECO:0000259" key="3">
    <source>
        <dbReference type="SMART" id="SM00646"/>
    </source>
</evidence>
<name>A0A9D1DA42_9FIRM</name>
<evidence type="ECO:0000313" key="4">
    <source>
        <dbReference type="EMBL" id="HIR14112.1"/>
    </source>
</evidence>
<gene>
    <name evidence="4" type="ORF">IAB31_09350</name>
</gene>
<organism evidence="4 5">
    <name type="scientific">Candidatus Choladousia intestinavium</name>
    <dbReference type="NCBI Taxonomy" id="2840727"/>
    <lineage>
        <taxon>Bacteria</taxon>
        <taxon>Bacillati</taxon>
        <taxon>Bacillota</taxon>
        <taxon>Clostridia</taxon>
        <taxon>Lachnospirales</taxon>
        <taxon>Lachnospiraceae</taxon>
        <taxon>Lachnospiraceae incertae sedis</taxon>
        <taxon>Candidatus Choladousia</taxon>
    </lineage>
</organism>